<protein>
    <submittedName>
        <fullName evidence="1">Uncharacterized protein</fullName>
    </submittedName>
</protein>
<evidence type="ECO:0000313" key="2">
    <source>
        <dbReference type="Proteomes" id="UP000605568"/>
    </source>
</evidence>
<name>A0ABQ3MMM1_9PSEU</name>
<comment type="caution">
    <text evidence="1">The sequence shown here is derived from an EMBL/GenBank/DDBJ whole genome shotgun (WGS) entry which is preliminary data.</text>
</comment>
<reference evidence="2" key="1">
    <citation type="journal article" date="2019" name="Int. J. Syst. Evol. Microbiol.">
        <title>The Global Catalogue of Microorganisms (GCM) 10K type strain sequencing project: providing services to taxonomists for standard genome sequencing and annotation.</title>
        <authorList>
            <consortium name="The Broad Institute Genomics Platform"/>
            <consortium name="The Broad Institute Genome Sequencing Center for Infectious Disease"/>
            <person name="Wu L."/>
            <person name="Ma J."/>
        </authorList>
    </citation>
    <scope>NUCLEOTIDE SEQUENCE [LARGE SCALE GENOMIC DNA]</scope>
    <source>
        <strain evidence="2">CGMCC 4.7367</strain>
    </source>
</reference>
<dbReference type="EMBL" id="BNAR01000013">
    <property type="protein sequence ID" value="GHH53907.1"/>
    <property type="molecule type" value="Genomic_DNA"/>
</dbReference>
<dbReference type="Proteomes" id="UP000605568">
    <property type="component" value="Unassembled WGS sequence"/>
</dbReference>
<evidence type="ECO:0000313" key="1">
    <source>
        <dbReference type="EMBL" id="GHH53907.1"/>
    </source>
</evidence>
<accession>A0ABQ3MMM1</accession>
<proteinExistence type="predicted"/>
<organism evidence="1 2">
    <name type="scientific">Lentzea cavernae</name>
    <dbReference type="NCBI Taxonomy" id="2020703"/>
    <lineage>
        <taxon>Bacteria</taxon>
        <taxon>Bacillati</taxon>
        <taxon>Actinomycetota</taxon>
        <taxon>Actinomycetes</taxon>
        <taxon>Pseudonocardiales</taxon>
        <taxon>Pseudonocardiaceae</taxon>
        <taxon>Lentzea</taxon>
    </lineage>
</organism>
<sequence>MRWGAGTSDEQGGGAGQCGGCGEVLAHRVVLPDRVAVEIHFRGVTGSARTAEAQDRDKLSESLVNVDVWDFSAE</sequence>
<gene>
    <name evidence="1" type="ORF">GCM10017774_67970</name>
</gene>
<keyword evidence="2" id="KW-1185">Reference proteome</keyword>